<evidence type="ECO:0000256" key="6">
    <source>
        <dbReference type="ARBA" id="ARBA00022643"/>
    </source>
</evidence>
<dbReference type="GO" id="GO:0016655">
    <property type="term" value="F:oxidoreductase activity, acting on NAD(P)H, quinone or similar compound as acceptor"/>
    <property type="evidence" value="ECO:0007669"/>
    <property type="project" value="UniProtKB-UniRule"/>
</dbReference>
<keyword evidence="8 16" id="KW-1278">Translocase</keyword>
<dbReference type="GO" id="GO:0005886">
    <property type="term" value="C:plasma membrane"/>
    <property type="evidence" value="ECO:0007669"/>
    <property type="project" value="UniProtKB-SubCell"/>
</dbReference>
<sequence length="267" mass="28495">MASSNDSIKKTLIVVIALSLVCSIVVSGAAVALRPLQQMNAKLDVQKNILSVAGIEVSGGKSAINDAYNKYIEPRLVSLEKGDFVSPDAANVEEVADYDQREAAKDPGMSKKLSSEENIAGFGRRADIAKIYLVKNDSGDLQRLILPVKGSGLWSMMYAFVAVEPDGNTVADIVYYEQGETPGLGGEVENPKWRAKWDGKKLFNDQGEPAIKVVKGGAPSDSEHGIDALSGATLTSNGVEKQFDFWLGDLGFGPFLAKVREGGLTNG</sequence>
<dbReference type="GO" id="GO:0010181">
    <property type="term" value="F:FMN binding"/>
    <property type="evidence" value="ECO:0007669"/>
    <property type="project" value="UniProtKB-UniRule"/>
</dbReference>
<dbReference type="SMART" id="SM00900">
    <property type="entry name" value="FMN_bind"/>
    <property type="match status" value="1"/>
</dbReference>
<comment type="cofactor">
    <cofactor evidence="16 17">
        <name>FMN</name>
        <dbReference type="ChEBI" id="CHEBI:58210"/>
    </cofactor>
</comment>
<evidence type="ECO:0000313" key="19">
    <source>
        <dbReference type="EMBL" id="WBA09280.1"/>
    </source>
</evidence>
<evidence type="ECO:0000256" key="15">
    <source>
        <dbReference type="ARBA" id="ARBA00023201"/>
    </source>
</evidence>
<evidence type="ECO:0000256" key="8">
    <source>
        <dbReference type="ARBA" id="ARBA00022967"/>
    </source>
</evidence>
<dbReference type="PANTHER" id="PTHR37838">
    <property type="entry name" value="NA(+)-TRANSLOCATING NADH-QUINONE REDUCTASE SUBUNIT C"/>
    <property type="match status" value="1"/>
</dbReference>
<dbReference type="InterPro" id="IPR010204">
    <property type="entry name" value="NqrC"/>
</dbReference>
<keyword evidence="13 16" id="KW-0830">Ubiquinone</keyword>
<gene>
    <name evidence="16" type="primary">nqrC</name>
    <name evidence="19" type="ORF">N8M53_03445</name>
</gene>
<dbReference type="HAMAP" id="MF_00427">
    <property type="entry name" value="NqrC"/>
    <property type="match status" value="1"/>
</dbReference>
<dbReference type="NCBIfam" id="NF003746">
    <property type="entry name" value="PRK05346.1-1"/>
    <property type="match status" value="1"/>
</dbReference>
<keyword evidence="5 16" id="KW-0285">Flavoprotein</keyword>
<evidence type="ECO:0000256" key="7">
    <source>
        <dbReference type="ARBA" id="ARBA00022692"/>
    </source>
</evidence>
<comment type="subunit">
    <text evidence="16 17">Composed of six subunits; NqrA, NqrB, NqrC, NqrD, NqrE and NqrF.</text>
</comment>
<evidence type="ECO:0000256" key="11">
    <source>
        <dbReference type="ARBA" id="ARBA00023053"/>
    </source>
</evidence>
<keyword evidence="1 16" id="KW-0813">Transport</keyword>
<dbReference type="InterPro" id="IPR007329">
    <property type="entry name" value="FMN-bd"/>
</dbReference>
<dbReference type="NCBIfam" id="TIGR01938">
    <property type="entry name" value="nqrC"/>
    <property type="match status" value="1"/>
</dbReference>
<dbReference type="RefSeq" id="WP_077668157.1">
    <property type="nucleotide sequence ID" value="NZ_CP114588.1"/>
</dbReference>
<keyword evidence="6 16" id="KW-0288">FMN</keyword>
<dbReference type="EC" id="7.2.1.1" evidence="16 17"/>
<dbReference type="EMBL" id="CP114588">
    <property type="protein sequence ID" value="WBA09280.1"/>
    <property type="molecule type" value="Genomic_DNA"/>
</dbReference>
<comment type="catalytic activity">
    <reaction evidence="16 17">
        <text>a ubiquinone + n Na(+)(in) + NADH + H(+) = a ubiquinol + n Na(+)(out) + NAD(+)</text>
        <dbReference type="Rhea" id="RHEA:47748"/>
        <dbReference type="Rhea" id="RHEA-COMP:9565"/>
        <dbReference type="Rhea" id="RHEA-COMP:9566"/>
        <dbReference type="ChEBI" id="CHEBI:15378"/>
        <dbReference type="ChEBI" id="CHEBI:16389"/>
        <dbReference type="ChEBI" id="CHEBI:17976"/>
        <dbReference type="ChEBI" id="CHEBI:29101"/>
        <dbReference type="ChEBI" id="CHEBI:57540"/>
        <dbReference type="ChEBI" id="CHEBI:57945"/>
        <dbReference type="EC" id="7.2.1.1"/>
    </reaction>
</comment>
<feature type="domain" description="FMN-binding" evidence="18">
    <location>
        <begin position="152"/>
        <end position="250"/>
    </location>
</feature>
<evidence type="ECO:0000256" key="2">
    <source>
        <dbReference type="ARBA" id="ARBA00022475"/>
    </source>
</evidence>
<evidence type="ECO:0000256" key="4">
    <source>
        <dbReference type="ARBA" id="ARBA00022553"/>
    </source>
</evidence>
<accession>A0AA47KLR1</accession>
<keyword evidence="11 16" id="KW-0915">Sodium</keyword>
<keyword evidence="9 16" id="KW-1133">Transmembrane helix</keyword>
<keyword evidence="14 16" id="KW-0472">Membrane</keyword>
<dbReference type="GO" id="GO:0006814">
    <property type="term" value="P:sodium ion transport"/>
    <property type="evidence" value="ECO:0007669"/>
    <property type="project" value="UniProtKB-UniRule"/>
</dbReference>
<evidence type="ECO:0000256" key="1">
    <source>
        <dbReference type="ARBA" id="ARBA00022448"/>
    </source>
</evidence>
<dbReference type="Pfam" id="PF04205">
    <property type="entry name" value="FMN_bind"/>
    <property type="match status" value="1"/>
</dbReference>
<organism evidence="19 20">
    <name type="scientific">Salinivibrio kushneri</name>
    <dbReference type="NCBI Taxonomy" id="1908198"/>
    <lineage>
        <taxon>Bacteria</taxon>
        <taxon>Pseudomonadati</taxon>
        <taxon>Pseudomonadota</taxon>
        <taxon>Gammaproteobacteria</taxon>
        <taxon>Vibrionales</taxon>
        <taxon>Vibrionaceae</taxon>
        <taxon>Salinivibrio</taxon>
    </lineage>
</organism>
<proteinExistence type="inferred from homology"/>
<dbReference type="AlphaFoldDB" id="A0AA47KLR1"/>
<dbReference type="PANTHER" id="PTHR37838:SF1">
    <property type="entry name" value="NA(+)-TRANSLOCATING NADH-QUINONE REDUCTASE SUBUNIT C"/>
    <property type="match status" value="1"/>
</dbReference>
<protein>
    <recommendedName>
        <fullName evidence="16 17">Na(+)-translocating NADH-quinone reductase subunit C</fullName>
        <shortName evidence="16 17">Na(+)-NQR subunit C</shortName>
        <shortName evidence="16 17">Na(+)-translocating NQR subunit C</shortName>
        <ecNumber evidence="16 17">7.2.1.1</ecNumber>
    </recommendedName>
    <alternativeName>
        <fullName evidence="16 17">NQR complex subunit C</fullName>
    </alternativeName>
    <alternativeName>
        <fullName evidence="16 17">NQR-1 subunit C</fullName>
    </alternativeName>
</protein>
<evidence type="ECO:0000256" key="9">
    <source>
        <dbReference type="ARBA" id="ARBA00022989"/>
    </source>
</evidence>
<comment type="caution">
    <text evidence="16">Lacks conserved residue(s) required for the propagation of feature annotation.</text>
</comment>
<keyword evidence="7 16" id="KW-0812">Transmembrane</keyword>
<reference evidence="19" key="1">
    <citation type="submission" date="2022-09" db="EMBL/GenBank/DDBJ databases">
        <authorList>
            <person name="Li Z.-J."/>
        </authorList>
    </citation>
    <scope>NUCLEOTIDE SEQUENCE</scope>
    <source>
        <strain evidence="19">TGB11</strain>
    </source>
</reference>
<evidence type="ECO:0000256" key="5">
    <source>
        <dbReference type="ARBA" id="ARBA00022630"/>
    </source>
</evidence>
<keyword evidence="12 16" id="KW-0406">Ion transport</keyword>
<evidence type="ECO:0000256" key="12">
    <source>
        <dbReference type="ARBA" id="ARBA00023065"/>
    </source>
</evidence>
<keyword evidence="2 16" id="KW-1003">Cell membrane</keyword>
<comment type="similarity">
    <text evidence="16 17">Belongs to the NqrC family.</text>
</comment>
<dbReference type="NCBIfam" id="NF003749">
    <property type="entry name" value="PRK05346.1-5"/>
    <property type="match status" value="1"/>
</dbReference>
<comment type="subcellular location">
    <subcellularLocation>
        <location evidence="16">Cell membrane</location>
        <topology evidence="16">Single-pass membrane protein</topology>
    </subcellularLocation>
</comment>
<dbReference type="PIRSF" id="PIRSF009437">
    <property type="entry name" value="NQR-1_subunit_C"/>
    <property type="match status" value="1"/>
</dbReference>
<keyword evidence="15 16" id="KW-0739">Sodium transport</keyword>
<evidence type="ECO:0000259" key="18">
    <source>
        <dbReference type="SMART" id="SM00900"/>
    </source>
</evidence>
<evidence type="ECO:0000256" key="16">
    <source>
        <dbReference type="HAMAP-Rule" id="MF_00427"/>
    </source>
</evidence>
<evidence type="ECO:0000256" key="3">
    <source>
        <dbReference type="ARBA" id="ARBA00022519"/>
    </source>
</evidence>
<evidence type="ECO:0000256" key="14">
    <source>
        <dbReference type="ARBA" id="ARBA00023136"/>
    </source>
</evidence>
<feature type="transmembrane region" description="Helical" evidence="16">
    <location>
        <begin position="12"/>
        <end position="33"/>
    </location>
</feature>
<evidence type="ECO:0000256" key="17">
    <source>
        <dbReference type="PIRNR" id="PIRNR009437"/>
    </source>
</evidence>
<name>A0AA47KLR1_9GAMM</name>
<evidence type="ECO:0000313" key="20">
    <source>
        <dbReference type="Proteomes" id="UP001164748"/>
    </source>
</evidence>
<comment type="function">
    <text evidence="16">NQR complex catalyzes the reduction of ubiquinone-1 to ubiquinol by two successive reactions, coupled with the transport of Na(+) ions from the cytoplasm to the periplasm. NqrA to NqrE are probably involved in the second step, the conversion of ubisemiquinone to ubiquinol.</text>
</comment>
<evidence type="ECO:0000256" key="10">
    <source>
        <dbReference type="ARBA" id="ARBA00023027"/>
    </source>
</evidence>
<keyword evidence="4 16" id="KW-0597">Phosphoprotein</keyword>
<evidence type="ECO:0000256" key="13">
    <source>
        <dbReference type="ARBA" id="ARBA00023075"/>
    </source>
</evidence>
<dbReference type="Proteomes" id="UP001164748">
    <property type="component" value="Chromosome"/>
</dbReference>
<keyword evidence="10 16" id="KW-0520">NAD</keyword>
<keyword evidence="3" id="KW-0997">Cell inner membrane</keyword>
<feature type="modified residue" description="FMN phosphoryl threonine" evidence="16">
    <location>
        <position position="233"/>
    </location>
</feature>